<dbReference type="PANTHER" id="PTHR37534:SF49">
    <property type="entry name" value="LYSINE BIOSYNTHESIS REGULATORY PROTEIN LYS14"/>
    <property type="match status" value="1"/>
</dbReference>
<keyword evidence="2" id="KW-0539">Nucleus</keyword>
<keyword evidence="6" id="KW-1185">Reference proteome</keyword>
<evidence type="ECO:0000313" key="6">
    <source>
        <dbReference type="Proteomes" id="UP000774617"/>
    </source>
</evidence>
<dbReference type="InterPro" id="IPR021858">
    <property type="entry name" value="Fun_TF"/>
</dbReference>
<accession>A0ABQ8GCZ1</accession>
<evidence type="ECO:0000259" key="4">
    <source>
        <dbReference type="PROSITE" id="PS50048"/>
    </source>
</evidence>
<evidence type="ECO:0000256" key="3">
    <source>
        <dbReference type="SAM" id="MobiDB-lite"/>
    </source>
</evidence>
<dbReference type="PROSITE" id="PS50048">
    <property type="entry name" value="ZN2_CY6_FUNGAL_2"/>
    <property type="match status" value="1"/>
</dbReference>
<evidence type="ECO:0000256" key="2">
    <source>
        <dbReference type="ARBA" id="ARBA00023242"/>
    </source>
</evidence>
<feature type="region of interest" description="Disordered" evidence="3">
    <location>
        <begin position="1"/>
        <end position="45"/>
    </location>
</feature>
<dbReference type="InterPro" id="IPR001138">
    <property type="entry name" value="Zn2Cys6_DnaBD"/>
</dbReference>
<dbReference type="EMBL" id="JAGTJR010000011">
    <property type="protein sequence ID" value="KAH7052197.1"/>
    <property type="molecule type" value="Genomic_DNA"/>
</dbReference>
<evidence type="ECO:0000313" key="5">
    <source>
        <dbReference type="EMBL" id="KAH7052197.1"/>
    </source>
</evidence>
<organism evidence="5 6">
    <name type="scientific">Macrophomina phaseolina</name>
    <dbReference type="NCBI Taxonomy" id="35725"/>
    <lineage>
        <taxon>Eukaryota</taxon>
        <taxon>Fungi</taxon>
        <taxon>Dikarya</taxon>
        <taxon>Ascomycota</taxon>
        <taxon>Pezizomycotina</taxon>
        <taxon>Dothideomycetes</taxon>
        <taxon>Dothideomycetes incertae sedis</taxon>
        <taxon>Botryosphaeriales</taxon>
        <taxon>Botryosphaeriaceae</taxon>
        <taxon>Macrophomina</taxon>
    </lineage>
</organism>
<proteinExistence type="predicted"/>
<gene>
    <name evidence="5" type="ORF">B0J12DRAFT_66844</name>
</gene>
<evidence type="ECO:0000256" key="1">
    <source>
        <dbReference type="ARBA" id="ARBA00004123"/>
    </source>
</evidence>
<dbReference type="Pfam" id="PF00172">
    <property type="entry name" value="Zn_clus"/>
    <property type="match status" value="1"/>
</dbReference>
<comment type="subcellular location">
    <subcellularLocation>
        <location evidence="1">Nucleus</location>
    </subcellularLocation>
</comment>
<dbReference type="Pfam" id="PF11951">
    <property type="entry name" value="Fungal_trans_2"/>
    <property type="match status" value="1"/>
</dbReference>
<feature type="compositionally biased region" description="Polar residues" evidence="3">
    <location>
        <begin position="28"/>
        <end position="40"/>
    </location>
</feature>
<dbReference type="InterPro" id="IPR036864">
    <property type="entry name" value="Zn2-C6_fun-type_DNA-bd_sf"/>
</dbReference>
<dbReference type="SMART" id="SM00066">
    <property type="entry name" value="GAL4"/>
    <property type="match status" value="1"/>
</dbReference>
<dbReference type="CDD" id="cd00067">
    <property type="entry name" value="GAL4"/>
    <property type="match status" value="1"/>
</dbReference>
<dbReference type="Gene3D" id="4.10.240.10">
    <property type="entry name" value="Zn(2)-C6 fungal-type DNA-binding domain"/>
    <property type="match status" value="1"/>
</dbReference>
<dbReference type="PANTHER" id="PTHR37534">
    <property type="entry name" value="TRANSCRIPTIONAL ACTIVATOR PROTEIN UGA3"/>
    <property type="match status" value="1"/>
</dbReference>
<dbReference type="Proteomes" id="UP000774617">
    <property type="component" value="Unassembled WGS sequence"/>
</dbReference>
<sequence>MLRSAPHNSPLDLASSAGRISPGDIATGSPQPRQPSQSTGEARRRTGCWPCKKAHNRCQEQRPSCSRCQRLGLPCNYGIKLLWKEDAAQRGICLGREGVWSRSGSAAKKKKAVKGDGSFLHFFLDTAGRRPIFLNTTYAHFGDYRGWADLEEGSVQWSKEALFQPNPMADSYYESLLARPRPGSARQIPHKEAYLLDYFTSFICPNCSLSPTHNPYLRYIVPMALTYEPLHHAILSVAANQMRLLNDNRYEREAWAYKNHAMKGLQTSIDRGEVGWQFVATILMLCFYDISDGCDVSWMTHLKGGMSVLEHVRKTGSAQSEAKSLSKFFVMYFVAHQIMGLTAQGTESGLPQHYWLEDDSMEEIDVLMGCSRGLLSLIDKTSAVASRYTALSHDRAFTTKELEEICSTWEELSTEIQKIPQVAPSTAINKENLVRVAESKRTTALIYLHDRFSPFLPSETSFIPTSKLDLVPKLVSELSGLPTTPTLLWPLFVLGRSSPEREDYRRFVLDRLIEMQRLRNLGSVRLARRLVEDEYRRWDLNMEGDGLQYEIGVRGKWVSLA</sequence>
<reference evidence="5 6" key="1">
    <citation type="journal article" date="2021" name="Nat. Commun.">
        <title>Genetic determinants of endophytism in the Arabidopsis root mycobiome.</title>
        <authorList>
            <person name="Mesny F."/>
            <person name="Miyauchi S."/>
            <person name="Thiergart T."/>
            <person name="Pickel B."/>
            <person name="Atanasova L."/>
            <person name="Karlsson M."/>
            <person name="Huettel B."/>
            <person name="Barry K.W."/>
            <person name="Haridas S."/>
            <person name="Chen C."/>
            <person name="Bauer D."/>
            <person name="Andreopoulos W."/>
            <person name="Pangilinan J."/>
            <person name="LaButti K."/>
            <person name="Riley R."/>
            <person name="Lipzen A."/>
            <person name="Clum A."/>
            <person name="Drula E."/>
            <person name="Henrissat B."/>
            <person name="Kohler A."/>
            <person name="Grigoriev I.V."/>
            <person name="Martin F.M."/>
            <person name="Hacquard S."/>
        </authorList>
    </citation>
    <scope>NUCLEOTIDE SEQUENCE [LARGE SCALE GENOMIC DNA]</scope>
    <source>
        <strain evidence="5 6">MPI-SDFR-AT-0080</strain>
    </source>
</reference>
<protein>
    <submittedName>
        <fullName evidence="5">Fungal-specific transcription factor domain-containing protein</fullName>
    </submittedName>
</protein>
<dbReference type="SUPFAM" id="SSF57701">
    <property type="entry name" value="Zn2/Cys6 DNA-binding domain"/>
    <property type="match status" value="1"/>
</dbReference>
<name>A0ABQ8GCZ1_9PEZI</name>
<comment type="caution">
    <text evidence="5">The sequence shown here is derived from an EMBL/GenBank/DDBJ whole genome shotgun (WGS) entry which is preliminary data.</text>
</comment>
<feature type="domain" description="Zn(2)-C6 fungal-type" evidence="4">
    <location>
        <begin position="47"/>
        <end position="77"/>
    </location>
</feature>
<dbReference type="PROSITE" id="PS00463">
    <property type="entry name" value="ZN2_CY6_FUNGAL_1"/>
    <property type="match status" value="1"/>
</dbReference>